<dbReference type="Pfam" id="PF02397">
    <property type="entry name" value="Bac_transf"/>
    <property type="match status" value="2"/>
</dbReference>
<feature type="region of interest" description="Disordered" evidence="2">
    <location>
        <begin position="108"/>
        <end position="141"/>
    </location>
</feature>
<evidence type="ECO:0000313" key="6">
    <source>
        <dbReference type="Proteomes" id="UP000187735"/>
    </source>
</evidence>
<organism evidence="5 6">
    <name type="scientific">Fuerstiella marisgermanici</name>
    <dbReference type="NCBI Taxonomy" id="1891926"/>
    <lineage>
        <taxon>Bacteria</taxon>
        <taxon>Pseudomonadati</taxon>
        <taxon>Planctomycetota</taxon>
        <taxon>Planctomycetia</taxon>
        <taxon>Planctomycetales</taxon>
        <taxon>Planctomycetaceae</taxon>
        <taxon>Fuerstiella</taxon>
    </lineage>
</organism>
<dbReference type="KEGG" id="fmr:Fuma_00029"/>
<dbReference type="STRING" id="1891926.Fuma_00029"/>
<dbReference type="InterPro" id="IPR003362">
    <property type="entry name" value="Bact_transf"/>
</dbReference>
<protein>
    <submittedName>
        <fullName evidence="5">Undecaprenyl-phosphate N-acetylgalactosaminyl 1-phosphate transferase</fullName>
        <ecNumber evidence="5">2.7.8.-</ecNumber>
    </submittedName>
</protein>
<feature type="domain" description="Bacterial sugar transferase" evidence="4">
    <location>
        <begin position="140"/>
        <end position="279"/>
    </location>
</feature>
<evidence type="ECO:0000259" key="4">
    <source>
        <dbReference type="Pfam" id="PF02397"/>
    </source>
</evidence>
<dbReference type="PANTHER" id="PTHR30576:SF0">
    <property type="entry name" value="UNDECAPRENYL-PHOSPHATE N-ACETYLGALACTOSAMINYL 1-PHOSPHATE TRANSFERASE-RELATED"/>
    <property type="match status" value="1"/>
</dbReference>
<comment type="similarity">
    <text evidence="1">Belongs to the bacterial sugar transferase family.</text>
</comment>
<dbReference type="EMBL" id="CP017641">
    <property type="protein sequence ID" value="APZ90455.1"/>
    <property type="molecule type" value="Genomic_DNA"/>
</dbReference>
<feature type="transmembrane region" description="Helical" evidence="3">
    <location>
        <begin position="63"/>
        <end position="87"/>
    </location>
</feature>
<name>A0A1P8W8R8_9PLAN</name>
<feature type="domain" description="Bacterial sugar transferase" evidence="4">
    <location>
        <begin position="61"/>
        <end position="106"/>
    </location>
</feature>
<evidence type="ECO:0000313" key="5">
    <source>
        <dbReference type="EMBL" id="APZ90455.1"/>
    </source>
</evidence>
<keyword evidence="5" id="KW-0808">Transferase</keyword>
<keyword evidence="3" id="KW-0812">Transmembrane</keyword>
<dbReference type="OrthoDB" id="9766874at2"/>
<keyword evidence="3" id="KW-1133">Transmembrane helix</keyword>
<proteinExistence type="inferred from homology"/>
<evidence type="ECO:0000256" key="3">
    <source>
        <dbReference type="SAM" id="Phobius"/>
    </source>
</evidence>
<dbReference type="RefSeq" id="WP_083731693.1">
    <property type="nucleotide sequence ID" value="NZ_CP017641.1"/>
</dbReference>
<dbReference type="PANTHER" id="PTHR30576">
    <property type="entry name" value="COLANIC BIOSYNTHESIS UDP-GLUCOSE LIPID CARRIER TRANSFERASE"/>
    <property type="match status" value="1"/>
</dbReference>
<accession>A0A1P8W8R8</accession>
<evidence type="ECO:0000256" key="2">
    <source>
        <dbReference type="SAM" id="MobiDB-lite"/>
    </source>
</evidence>
<dbReference type="AlphaFoldDB" id="A0A1P8W8R8"/>
<feature type="compositionally biased region" description="Basic and acidic residues" evidence="2">
    <location>
        <begin position="125"/>
        <end position="139"/>
    </location>
</feature>
<dbReference type="Proteomes" id="UP000187735">
    <property type="component" value="Chromosome"/>
</dbReference>
<keyword evidence="6" id="KW-1185">Reference proteome</keyword>
<gene>
    <name evidence="5" type="primary">tuaA</name>
    <name evidence="5" type="ORF">Fuma_00029</name>
</gene>
<evidence type="ECO:0000256" key="1">
    <source>
        <dbReference type="ARBA" id="ARBA00006464"/>
    </source>
</evidence>
<dbReference type="GO" id="GO:0016780">
    <property type="term" value="F:phosphotransferase activity, for other substituted phosphate groups"/>
    <property type="evidence" value="ECO:0007669"/>
    <property type="project" value="TreeGrafter"/>
</dbReference>
<keyword evidence="3" id="KW-0472">Membrane</keyword>
<dbReference type="EC" id="2.7.8.-" evidence="5"/>
<reference evidence="5 6" key="1">
    <citation type="journal article" date="2016" name="Front. Microbiol.">
        <title>Fuerstia marisgermanicae gen. nov., sp. nov., an Unusual Member of the Phylum Planctomycetes from the German Wadden Sea.</title>
        <authorList>
            <person name="Kohn T."/>
            <person name="Heuer A."/>
            <person name="Jogler M."/>
            <person name="Vollmers J."/>
            <person name="Boedeker C."/>
            <person name="Bunk B."/>
            <person name="Rast P."/>
            <person name="Borchert D."/>
            <person name="Glockner I."/>
            <person name="Freese H.M."/>
            <person name="Klenk H.P."/>
            <person name="Overmann J."/>
            <person name="Kaster A.K."/>
            <person name="Rohde M."/>
            <person name="Wiegand S."/>
            <person name="Jogler C."/>
        </authorList>
    </citation>
    <scope>NUCLEOTIDE SEQUENCE [LARGE SCALE GENOMIC DNA]</scope>
    <source>
        <strain evidence="5 6">NH11</strain>
    </source>
</reference>
<sequence length="285" mass="32131">MSANVLLEEQPVRQQTPAIDLSDIVSSYAEELPRTGWLTKLDLEQPRENLTCLPLSTRFFKRIVDIVGAGTMLVCLSPVMIVAAVLVKLTSPGPIIYSQTRVGLNLRLKSNKDRRQSDASAPQGVEDRRGKGRDRREESNYGQPFTMYKFRTMRNDAESKGAQFAQKSDPRVTAIGRFLRRTRIDELPQLWNVLKGDMSMVGPRPERPHFMETLSSNIPNYVARLGLKPGITGMAQVVNGYDNELEGFRRKVGYDLLYLQNCCLLNDLKILFRTVRVVITGEGAL</sequence>